<dbReference type="Proteomes" id="UP001215087">
    <property type="component" value="Unassembled WGS sequence"/>
</dbReference>
<sequence>MDTIYKEIIKSRQEKGLSVLQLAEKSGCSFKSIYIWESGKGNISFENAEKVLSALGKEIVIRNKEEK</sequence>
<dbReference type="Gene3D" id="1.10.260.40">
    <property type="entry name" value="lambda repressor-like DNA-binding domains"/>
    <property type="match status" value="1"/>
</dbReference>
<dbReference type="RefSeq" id="WP_227206953.1">
    <property type="nucleotide sequence ID" value="NZ_JAJCLO010000006.1"/>
</dbReference>
<dbReference type="InterPro" id="IPR001387">
    <property type="entry name" value="Cro/C1-type_HTH"/>
</dbReference>
<dbReference type="PROSITE" id="PS50943">
    <property type="entry name" value="HTH_CROC1"/>
    <property type="match status" value="1"/>
</dbReference>
<evidence type="ECO:0000313" key="2">
    <source>
        <dbReference type="EMBL" id="MDE1469290.1"/>
    </source>
</evidence>
<evidence type="ECO:0000313" key="3">
    <source>
        <dbReference type="Proteomes" id="UP001215087"/>
    </source>
</evidence>
<comment type="caution">
    <text evidence="2">The sequence shown here is derived from an EMBL/GenBank/DDBJ whole genome shotgun (WGS) entry which is preliminary data.</text>
</comment>
<proteinExistence type="predicted"/>
<protein>
    <submittedName>
        <fullName evidence="2">Helix-turn-helix transcriptional regulator</fullName>
    </submittedName>
</protein>
<dbReference type="CDD" id="cd00093">
    <property type="entry name" value="HTH_XRE"/>
    <property type="match status" value="1"/>
</dbReference>
<accession>A0ABT5UK49</accession>
<reference evidence="2 3" key="1">
    <citation type="submission" date="2023-02" db="EMBL/GenBank/DDBJ databases">
        <title>Comparative genome analysis of Eubacterium limosum species.</title>
        <authorList>
            <person name="Bak J.E."/>
        </authorList>
    </citation>
    <scope>NUCLEOTIDE SEQUENCE [LARGE SCALE GENOMIC DNA]</scope>
    <source>
        <strain evidence="2 3">KGMB01548</strain>
    </source>
</reference>
<dbReference type="EMBL" id="JAQSVD010000001">
    <property type="protein sequence ID" value="MDE1469290.1"/>
    <property type="molecule type" value="Genomic_DNA"/>
</dbReference>
<organism evidence="2 3">
    <name type="scientific">Eubacterium limosum</name>
    <dbReference type="NCBI Taxonomy" id="1736"/>
    <lineage>
        <taxon>Bacteria</taxon>
        <taxon>Bacillati</taxon>
        <taxon>Bacillota</taxon>
        <taxon>Clostridia</taxon>
        <taxon>Eubacteriales</taxon>
        <taxon>Eubacteriaceae</taxon>
        <taxon>Eubacterium</taxon>
    </lineage>
</organism>
<dbReference type="InterPro" id="IPR010982">
    <property type="entry name" value="Lambda_DNA-bd_dom_sf"/>
</dbReference>
<feature type="domain" description="HTH cro/C1-type" evidence="1">
    <location>
        <begin position="8"/>
        <end position="62"/>
    </location>
</feature>
<dbReference type="Pfam" id="PF01381">
    <property type="entry name" value="HTH_3"/>
    <property type="match status" value="1"/>
</dbReference>
<evidence type="ECO:0000259" key="1">
    <source>
        <dbReference type="PROSITE" id="PS50943"/>
    </source>
</evidence>
<dbReference type="SUPFAM" id="SSF47413">
    <property type="entry name" value="lambda repressor-like DNA-binding domains"/>
    <property type="match status" value="1"/>
</dbReference>
<dbReference type="SMART" id="SM00530">
    <property type="entry name" value="HTH_XRE"/>
    <property type="match status" value="1"/>
</dbReference>
<keyword evidence="3" id="KW-1185">Reference proteome</keyword>
<gene>
    <name evidence="2" type="ORF">PTZ04_03355</name>
</gene>
<name>A0ABT5UK49_EUBLI</name>